<reference evidence="2" key="1">
    <citation type="submission" date="2013-10" db="EMBL/GenBank/DDBJ databases">
        <title>Genome sequencing of Onchocerca volvulus.</title>
        <authorList>
            <person name="Cotton J."/>
            <person name="Tsai J."/>
            <person name="Stanley E."/>
            <person name="Tracey A."/>
            <person name="Holroyd N."/>
            <person name="Lustigman S."/>
            <person name="Berriman M."/>
        </authorList>
    </citation>
    <scope>NUCLEOTIDE SEQUENCE</scope>
</reference>
<proteinExistence type="predicted"/>
<keyword evidence="2" id="KW-1185">Reference proteome</keyword>
<evidence type="ECO:0000313" key="1">
    <source>
        <dbReference type="EnsemblMetazoa" id="OVOC3822.1"/>
    </source>
</evidence>
<protein>
    <submittedName>
        <fullName evidence="1">Uncharacterized protein</fullName>
    </submittedName>
</protein>
<dbReference type="EnsemblMetazoa" id="OVOC3822.1">
    <property type="protein sequence ID" value="OVOC3822.1"/>
    <property type="gene ID" value="WBGene00240631"/>
</dbReference>
<dbReference type="AlphaFoldDB" id="A0A8R1XVX3"/>
<dbReference type="Proteomes" id="UP000024404">
    <property type="component" value="Unassembled WGS sequence"/>
</dbReference>
<reference evidence="1" key="2">
    <citation type="submission" date="2022-06" db="UniProtKB">
        <authorList>
            <consortium name="EnsemblMetazoa"/>
        </authorList>
    </citation>
    <scope>IDENTIFICATION</scope>
</reference>
<dbReference type="EMBL" id="CMVM020000122">
    <property type="status" value="NOT_ANNOTATED_CDS"/>
    <property type="molecule type" value="Genomic_DNA"/>
</dbReference>
<accession>A0A8R1XVX3</accession>
<sequence>MGGTVFLSVGMLSLSVSNLHEEPIKEVRSIPFKPVSKKYGRTSRRVQEHVETILRQCMCLLCDIERAHTIELPYAVEFNGTAIS</sequence>
<organism evidence="1 2">
    <name type="scientific">Onchocerca volvulus</name>
    <dbReference type="NCBI Taxonomy" id="6282"/>
    <lineage>
        <taxon>Eukaryota</taxon>
        <taxon>Metazoa</taxon>
        <taxon>Ecdysozoa</taxon>
        <taxon>Nematoda</taxon>
        <taxon>Chromadorea</taxon>
        <taxon>Rhabditida</taxon>
        <taxon>Spirurina</taxon>
        <taxon>Spiruromorpha</taxon>
        <taxon>Filarioidea</taxon>
        <taxon>Onchocercidae</taxon>
        <taxon>Onchocerca</taxon>
    </lineage>
</organism>
<name>A0A8R1XVX3_ONCVO</name>
<evidence type="ECO:0000313" key="2">
    <source>
        <dbReference type="Proteomes" id="UP000024404"/>
    </source>
</evidence>